<dbReference type="GO" id="GO:0005634">
    <property type="term" value="C:nucleus"/>
    <property type="evidence" value="ECO:0007669"/>
    <property type="project" value="TreeGrafter"/>
</dbReference>
<proteinExistence type="inferred from homology"/>
<evidence type="ECO:0000313" key="6">
    <source>
        <dbReference type="Proteomes" id="UP000504604"/>
    </source>
</evidence>
<feature type="domain" description="Thioredoxin" evidence="5">
    <location>
        <begin position="1"/>
        <end position="111"/>
    </location>
</feature>
<dbReference type="GO" id="GO:0005829">
    <property type="term" value="C:cytosol"/>
    <property type="evidence" value="ECO:0007669"/>
    <property type="project" value="TreeGrafter"/>
</dbReference>
<dbReference type="CDD" id="cd02984">
    <property type="entry name" value="TRX_PICOT"/>
    <property type="match status" value="1"/>
</dbReference>
<reference evidence="7" key="1">
    <citation type="submission" date="2025-08" db="UniProtKB">
        <authorList>
            <consortium name="RefSeq"/>
        </authorList>
    </citation>
    <scope>IDENTIFICATION</scope>
</reference>
<dbReference type="InterPro" id="IPR033658">
    <property type="entry name" value="GRX_PICOT-like"/>
</dbReference>
<evidence type="ECO:0000259" key="5">
    <source>
        <dbReference type="PROSITE" id="PS51352"/>
    </source>
</evidence>
<dbReference type="PANTHER" id="PTHR10293">
    <property type="entry name" value="GLUTAREDOXIN FAMILY MEMBER"/>
    <property type="match status" value="1"/>
</dbReference>
<dbReference type="GO" id="GO:0051536">
    <property type="term" value="F:iron-sulfur cluster binding"/>
    <property type="evidence" value="ECO:0007669"/>
    <property type="project" value="UniProtKB-KW"/>
</dbReference>
<dbReference type="PANTHER" id="PTHR10293:SF73">
    <property type="entry name" value="GLUTAREDOXIN-3"/>
    <property type="match status" value="1"/>
</dbReference>
<dbReference type="Gramene" id="SIN_1005268.t">
    <property type="protein sequence ID" value="SIN_1005268.t"/>
    <property type="gene ID" value="SIN_1005268"/>
</dbReference>
<dbReference type="RefSeq" id="XP_011096297.1">
    <property type="nucleotide sequence ID" value="XM_011097995.2"/>
</dbReference>
<gene>
    <name evidence="7" type="primary">LOC105175531</name>
</gene>
<dbReference type="PROSITE" id="PS51354">
    <property type="entry name" value="GLUTAREDOXIN_2"/>
    <property type="match status" value="3"/>
</dbReference>
<comment type="similarity">
    <text evidence="1">Belongs to the glutaredoxin family. CGFS subfamily.</text>
</comment>
<dbReference type="Pfam" id="PF00462">
    <property type="entry name" value="Glutaredoxin"/>
    <property type="match status" value="3"/>
</dbReference>
<accession>A0A6I9U9S2</accession>
<keyword evidence="6" id="KW-1185">Reference proteome</keyword>
<dbReference type="Pfam" id="PF00085">
    <property type="entry name" value="Thioredoxin"/>
    <property type="match status" value="1"/>
</dbReference>
<evidence type="ECO:0000256" key="2">
    <source>
        <dbReference type="ARBA" id="ARBA00022723"/>
    </source>
</evidence>
<evidence type="ECO:0000256" key="1">
    <source>
        <dbReference type="ARBA" id="ARBA00008983"/>
    </source>
</evidence>
<dbReference type="Gene3D" id="3.40.30.10">
    <property type="entry name" value="Glutaredoxin"/>
    <property type="match status" value="4"/>
</dbReference>
<dbReference type="GeneID" id="105175531"/>
<dbReference type="CDD" id="cd03028">
    <property type="entry name" value="GRX_PICOT_like"/>
    <property type="match status" value="3"/>
</dbReference>
<dbReference type="FunFam" id="3.40.30.10:FF:000092">
    <property type="entry name" value="Monothiol glutaredoxin"/>
    <property type="match status" value="1"/>
</dbReference>
<sequence length="496" mass="54223">MAAAGGGALKDVKSKAELESTVAQGAPVVLHFWASWCEASKHMDQVFSHLSIDFPLARFLRVEAEEQPEISEAYSVSAVPFFVLFKDGKAVDTLEGADPSSLANKVAKVAGSIGTKEPAAPASLGMAAGPTVLETVKELAKENGASPSPIQLPSGIGDELKKRLQQLVNSHPIMLFMKGNPESPKCGFSQKVVDILKKEKVKFGSFDILTDNEVREGLKKFANWPTFPQLYCKGELLGGCDIAIAMHESGELREIFRDHGINVFDPNEGKLIEPDGGKGGIVDASGLSTALNDRLRNLINSSPVMLFMKGRPDEPRCGFSRKVVDILRQEKVTFESFDILTDDEVRQGLKVYSNWSSYPQLYIEGELIGGSDIVLEMQKSGELNKLLVEKGISFGETLKDRLKRLINSSAIMLFMKGTPDAPRCGFSSKVVNALKKDGLEFGSFDILTDEEVRQGLKTFSNWPTFPQLYYKGELIGGCDIVLELHNNGELKVTLSE</sequence>
<name>A0A6I9U9S2_SESIN</name>
<dbReference type="InterPro" id="IPR036249">
    <property type="entry name" value="Thioredoxin-like_sf"/>
</dbReference>
<dbReference type="InterPro" id="IPR013766">
    <property type="entry name" value="Thioredoxin_domain"/>
</dbReference>
<dbReference type="AlphaFoldDB" id="A0A6I9U9S2"/>
<keyword evidence="3" id="KW-0408">Iron</keyword>
<dbReference type="GO" id="GO:0006879">
    <property type="term" value="P:intracellular iron ion homeostasis"/>
    <property type="evidence" value="ECO:0007669"/>
    <property type="project" value="TreeGrafter"/>
</dbReference>
<dbReference type="OrthoDB" id="415696at2759"/>
<dbReference type="PROSITE" id="PS51352">
    <property type="entry name" value="THIOREDOXIN_2"/>
    <property type="match status" value="1"/>
</dbReference>
<dbReference type="KEGG" id="sind:105175531"/>
<dbReference type="GO" id="GO:0046872">
    <property type="term" value="F:metal ion binding"/>
    <property type="evidence" value="ECO:0007669"/>
    <property type="project" value="UniProtKB-KW"/>
</dbReference>
<evidence type="ECO:0000256" key="4">
    <source>
        <dbReference type="ARBA" id="ARBA00023014"/>
    </source>
</evidence>
<evidence type="ECO:0000313" key="7">
    <source>
        <dbReference type="RefSeq" id="XP_011096297.1"/>
    </source>
</evidence>
<dbReference type="Proteomes" id="UP000504604">
    <property type="component" value="Linkage group LG12"/>
</dbReference>
<keyword evidence="2" id="KW-0479">Metal-binding</keyword>
<dbReference type="InterPro" id="IPR002109">
    <property type="entry name" value="Glutaredoxin"/>
</dbReference>
<dbReference type="InterPro" id="IPR004480">
    <property type="entry name" value="Monothiol_GRX-rel"/>
</dbReference>
<dbReference type="FunFam" id="3.40.30.10:FF:000012">
    <property type="entry name" value="Monothiol glutaredoxin"/>
    <property type="match status" value="3"/>
</dbReference>
<dbReference type="FunCoup" id="A0A6I9U9S2">
    <property type="interactions" value="3884"/>
</dbReference>
<organism evidence="6 7">
    <name type="scientific">Sesamum indicum</name>
    <name type="common">Oriental sesame</name>
    <name type="synonym">Sesamum orientale</name>
    <dbReference type="NCBI Taxonomy" id="4182"/>
    <lineage>
        <taxon>Eukaryota</taxon>
        <taxon>Viridiplantae</taxon>
        <taxon>Streptophyta</taxon>
        <taxon>Embryophyta</taxon>
        <taxon>Tracheophyta</taxon>
        <taxon>Spermatophyta</taxon>
        <taxon>Magnoliopsida</taxon>
        <taxon>eudicotyledons</taxon>
        <taxon>Gunneridae</taxon>
        <taxon>Pentapetalae</taxon>
        <taxon>asterids</taxon>
        <taxon>lamiids</taxon>
        <taxon>Lamiales</taxon>
        <taxon>Pedaliaceae</taxon>
        <taxon>Sesamum</taxon>
    </lineage>
</organism>
<dbReference type="SUPFAM" id="SSF52833">
    <property type="entry name" value="Thioredoxin-like"/>
    <property type="match status" value="4"/>
</dbReference>
<protein>
    <submittedName>
        <fullName evidence="7">Monothiol glutaredoxin-S17</fullName>
    </submittedName>
</protein>
<evidence type="ECO:0000256" key="3">
    <source>
        <dbReference type="ARBA" id="ARBA00023004"/>
    </source>
</evidence>
<dbReference type="InParanoid" id="A0A6I9U9S2"/>
<dbReference type="NCBIfam" id="TIGR00365">
    <property type="entry name" value="Grx4 family monothiol glutaredoxin"/>
    <property type="match status" value="3"/>
</dbReference>
<keyword evidence="4" id="KW-0411">Iron-sulfur</keyword>